<keyword evidence="2" id="KW-1185">Reference proteome</keyword>
<dbReference type="EMBL" id="CP036265">
    <property type="protein sequence ID" value="QDT16107.1"/>
    <property type="molecule type" value="Genomic_DNA"/>
</dbReference>
<dbReference type="Proteomes" id="UP000318741">
    <property type="component" value="Chromosome"/>
</dbReference>
<dbReference type="OrthoDB" id="212892at2"/>
<dbReference type="AlphaFoldDB" id="A0A517P9Q3"/>
<evidence type="ECO:0008006" key="3">
    <source>
        <dbReference type="Google" id="ProtNLM"/>
    </source>
</evidence>
<organism evidence="1 2">
    <name type="scientific">Alienimonas californiensis</name>
    <dbReference type="NCBI Taxonomy" id="2527989"/>
    <lineage>
        <taxon>Bacteria</taxon>
        <taxon>Pseudomonadati</taxon>
        <taxon>Planctomycetota</taxon>
        <taxon>Planctomycetia</taxon>
        <taxon>Planctomycetales</taxon>
        <taxon>Planctomycetaceae</taxon>
        <taxon>Alienimonas</taxon>
    </lineage>
</organism>
<accession>A0A517P9Q3</accession>
<evidence type="ECO:0000313" key="1">
    <source>
        <dbReference type="EMBL" id="QDT16107.1"/>
    </source>
</evidence>
<dbReference type="KEGG" id="acaf:CA12_22050"/>
<dbReference type="RefSeq" id="WP_145358982.1">
    <property type="nucleotide sequence ID" value="NZ_CP036265.1"/>
</dbReference>
<protein>
    <recommendedName>
        <fullName evidence="3">HEAT repeat domain-containing protein</fullName>
    </recommendedName>
</protein>
<sequence length="366" mass="38978">MAGLAAGVGPAFAGFEEDLAAVVTVGPKGEGSVEAAEALRRLSDAPADRLPALFAAFADAGPVGRNLLAGAVQAIADDLPPAELAPALIALLTVENPHPEAAALAFGLLRERAPEAADRYLADRGLGSAAPPVRRAAVAAALAKLGENPEPAGLRNLLDAALDRDQVETLAKRLADAGEPVDLKRQFGFLTNWQLVGPFDHRDGVGWDRTLPPEETPGRFDPDATFPSKHPEAGGTVTWQPLTTDEDFGRLDIAGDLTNWKGSAVMLAREYQAPVAGPVTFRLGTPNAFKLYLNGELVFARAEYHRGTKMDQYVIPAEVRAGRNLLMVKLLQNEQDQSWAQSYQMQFRVTDPTGAALREPQPAAAE</sequence>
<proteinExistence type="predicted"/>
<reference evidence="1 2" key="1">
    <citation type="submission" date="2019-02" db="EMBL/GenBank/DDBJ databases">
        <title>Deep-cultivation of Planctomycetes and their phenomic and genomic characterization uncovers novel biology.</title>
        <authorList>
            <person name="Wiegand S."/>
            <person name="Jogler M."/>
            <person name="Boedeker C."/>
            <person name="Pinto D."/>
            <person name="Vollmers J."/>
            <person name="Rivas-Marin E."/>
            <person name="Kohn T."/>
            <person name="Peeters S.H."/>
            <person name="Heuer A."/>
            <person name="Rast P."/>
            <person name="Oberbeckmann S."/>
            <person name="Bunk B."/>
            <person name="Jeske O."/>
            <person name="Meyerdierks A."/>
            <person name="Storesund J.E."/>
            <person name="Kallscheuer N."/>
            <person name="Luecker S."/>
            <person name="Lage O.M."/>
            <person name="Pohl T."/>
            <person name="Merkel B.J."/>
            <person name="Hornburger P."/>
            <person name="Mueller R.-W."/>
            <person name="Bruemmer F."/>
            <person name="Labrenz M."/>
            <person name="Spormann A.M."/>
            <person name="Op den Camp H."/>
            <person name="Overmann J."/>
            <person name="Amann R."/>
            <person name="Jetten M.S.M."/>
            <person name="Mascher T."/>
            <person name="Medema M.H."/>
            <person name="Devos D.P."/>
            <person name="Kaster A.-K."/>
            <person name="Ovreas L."/>
            <person name="Rohde M."/>
            <person name="Galperin M.Y."/>
            <person name="Jogler C."/>
        </authorList>
    </citation>
    <scope>NUCLEOTIDE SEQUENCE [LARGE SCALE GENOMIC DNA]</scope>
    <source>
        <strain evidence="1 2">CA12</strain>
    </source>
</reference>
<gene>
    <name evidence="1" type="ORF">CA12_22050</name>
</gene>
<evidence type="ECO:0000313" key="2">
    <source>
        <dbReference type="Proteomes" id="UP000318741"/>
    </source>
</evidence>
<name>A0A517P9Q3_9PLAN</name>